<sequence>MTNQSAGCSILLSSYFDILAITAYFPPPQRHQVDSWKATVAKLTQWIHQTVQTAKRRALVLIGADTKSGFGKTAVLQGMPCFTADDLHKGRHQTAFENYTTSELWRVMRMEGLSAVDAFFATGLMPFPRLHFEPPQEVEPRWDYDQVAALLQPEGGLTFAAEMERLSERHAGVWKQQ</sequence>
<organism evidence="1 2">
    <name type="scientific">Prorocentrum cordatum</name>
    <dbReference type="NCBI Taxonomy" id="2364126"/>
    <lineage>
        <taxon>Eukaryota</taxon>
        <taxon>Sar</taxon>
        <taxon>Alveolata</taxon>
        <taxon>Dinophyceae</taxon>
        <taxon>Prorocentrales</taxon>
        <taxon>Prorocentraceae</taxon>
        <taxon>Prorocentrum</taxon>
    </lineage>
</organism>
<feature type="non-terminal residue" evidence="1">
    <location>
        <position position="177"/>
    </location>
</feature>
<comment type="caution">
    <text evidence="1">The sequence shown here is derived from an EMBL/GenBank/DDBJ whole genome shotgun (WGS) entry which is preliminary data.</text>
</comment>
<evidence type="ECO:0000313" key="1">
    <source>
        <dbReference type="EMBL" id="CAK0816024.1"/>
    </source>
</evidence>
<accession>A0ABN9RBX4</accession>
<dbReference type="Proteomes" id="UP001189429">
    <property type="component" value="Unassembled WGS sequence"/>
</dbReference>
<gene>
    <name evidence="1" type="ORF">PCOR1329_LOCUS19112</name>
</gene>
<name>A0ABN9RBX4_9DINO</name>
<keyword evidence="2" id="KW-1185">Reference proteome</keyword>
<proteinExistence type="predicted"/>
<evidence type="ECO:0000313" key="2">
    <source>
        <dbReference type="Proteomes" id="UP001189429"/>
    </source>
</evidence>
<dbReference type="EMBL" id="CAUYUJ010006069">
    <property type="protein sequence ID" value="CAK0816024.1"/>
    <property type="molecule type" value="Genomic_DNA"/>
</dbReference>
<protein>
    <submittedName>
        <fullName evidence="1">Uncharacterized protein</fullName>
    </submittedName>
</protein>
<reference evidence="1" key="1">
    <citation type="submission" date="2023-10" db="EMBL/GenBank/DDBJ databases">
        <authorList>
            <person name="Chen Y."/>
            <person name="Shah S."/>
            <person name="Dougan E. K."/>
            <person name="Thang M."/>
            <person name="Chan C."/>
        </authorList>
    </citation>
    <scope>NUCLEOTIDE SEQUENCE [LARGE SCALE GENOMIC DNA]</scope>
</reference>